<dbReference type="Proteomes" id="UP000007014">
    <property type="component" value="Chromosome 15"/>
</dbReference>
<dbReference type="KEGG" id="cme:CYME_CMO114C"/>
<dbReference type="GO" id="GO:0016567">
    <property type="term" value="P:protein ubiquitination"/>
    <property type="evidence" value="ECO:0007669"/>
    <property type="project" value="TreeGrafter"/>
</dbReference>
<organism evidence="6 7">
    <name type="scientific">Cyanidioschyzon merolae (strain NIES-3377 / 10D)</name>
    <name type="common">Unicellular red alga</name>
    <dbReference type="NCBI Taxonomy" id="280699"/>
    <lineage>
        <taxon>Eukaryota</taxon>
        <taxon>Rhodophyta</taxon>
        <taxon>Bangiophyceae</taxon>
        <taxon>Cyanidiales</taxon>
        <taxon>Cyanidiaceae</taxon>
        <taxon>Cyanidioschyzon</taxon>
    </lineage>
</organism>
<evidence type="ECO:0000256" key="5">
    <source>
        <dbReference type="SAM" id="Phobius"/>
    </source>
</evidence>
<comment type="subcellular location">
    <subcellularLocation>
        <location evidence="1">Membrane</location>
        <topology evidence="1">Multi-pass membrane protein</topology>
    </subcellularLocation>
</comment>
<dbReference type="STRING" id="280699.M1VEW9"/>
<feature type="transmembrane region" description="Helical" evidence="5">
    <location>
        <begin position="174"/>
        <end position="193"/>
    </location>
</feature>
<reference evidence="6 7" key="2">
    <citation type="journal article" date="2007" name="BMC Biol.">
        <title>A 100%-complete sequence reveals unusually simple genomic features in the hot-spring red alga Cyanidioschyzon merolae.</title>
        <authorList>
            <person name="Nozaki H."/>
            <person name="Takano H."/>
            <person name="Misumi O."/>
            <person name="Terasawa K."/>
            <person name="Matsuzaki M."/>
            <person name="Maruyama S."/>
            <person name="Nishida K."/>
            <person name="Yagisawa F."/>
            <person name="Yoshida Y."/>
            <person name="Fujiwara T."/>
            <person name="Takio S."/>
            <person name="Tamura K."/>
            <person name="Chung S.J."/>
            <person name="Nakamura S."/>
            <person name="Kuroiwa H."/>
            <person name="Tanaka K."/>
            <person name="Sato N."/>
            <person name="Kuroiwa T."/>
        </authorList>
    </citation>
    <scope>NUCLEOTIDE SEQUENCE [LARGE SCALE GENOMIC DNA]</scope>
    <source>
        <strain evidence="6 7">10D</strain>
    </source>
</reference>
<dbReference type="InterPro" id="IPR002781">
    <property type="entry name" value="TM_pro_TauE-like"/>
</dbReference>
<evidence type="ECO:0000313" key="7">
    <source>
        <dbReference type="Proteomes" id="UP000007014"/>
    </source>
</evidence>
<dbReference type="RefSeq" id="XP_005537523.1">
    <property type="nucleotide sequence ID" value="XM_005537466.1"/>
</dbReference>
<dbReference type="OMA" id="MIVWISG"/>
<evidence type="ECO:0000256" key="4">
    <source>
        <dbReference type="ARBA" id="ARBA00023136"/>
    </source>
</evidence>
<feature type="transmembrane region" description="Helical" evidence="5">
    <location>
        <begin position="466"/>
        <end position="484"/>
    </location>
</feature>
<feature type="transmembrane region" description="Helical" evidence="5">
    <location>
        <begin position="205"/>
        <end position="226"/>
    </location>
</feature>
<feature type="transmembrane region" description="Helical" evidence="5">
    <location>
        <begin position="566"/>
        <end position="588"/>
    </location>
</feature>
<feature type="transmembrane region" description="Helical" evidence="5">
    <location>
        <begin position="418"/>
        <end position="438"/>
    </location>
</feature>
<evidence type="ECO:0000256" key="3">
    <source>
        <dbReference type="ARBA" id="ARBA00022989"/>
    </source>
</evidence>
<evidence type="ECO:0008006" key="8">
    <source>
        <dbReference type="Google" id="ProtNLM"/>
    </source>
</evidence>
<feature type="transmembrane region" description="Helical" evidence="5">
    <location>
        <begin position="504"/>
        <end position="523"/>
    </location>
</feature>
<reference evidence="6 7" key="1">
    <citation type="journal article" date="2004" name="Nature">
        <title>Genome sequence of the ultrasmall unicellular red alga Cyanidioschyzon merolae 10D.</title>
        <authorList>
            <person name="Matsuzaki M."/>
            <person name="Misumi O."/>
            <person name="Shin-i T."/>
            <person name="Maruyama S."/>
            <person name="Takahara M."/>
            <person name="Miyagishima S."/>
            <person name="Mori T."/>
            <person name="Nishida K."/>
            <person name="Yagisawa F."/>
            <person name="Nishida K."/>
            <person name="Yoshida Y."/>
            <person name="Nishimura Y."/>
            <person name="Nakao S."/>
            <person name="Kobayashi T."/>
            <person name="Momoyama Y."/>
            <person name="Higashiyama T."/>
            <person name="Minoda A."/>
            <person name="Sano M."/>
            <person name="Nomoto H."/>
            <person name="Oishi K."/>
            <person name="Hayashi H."/>
            <person name="Ohta F."/>
            <person name="Nishizaka S."/>
            <person name="Haga S."/>
            <person name="Miura S."/>
            <person name="Morishita T."/>
            <person name="Kabeya Y."/>
            <person name="Terasawa K."/>
            <person name="Suzuki Y."/>
            <person name="Ishii Y."/>
            <person name="Asakawa S."/>
            <person name="Takano H."/>
            <person name="Ohta N."/>
            <person name="Kuroiwa H."/>
            <person name="Tanaka K."/>
            <person name="Shimizu N."/>
            <person name="Sugano S."/>
            <person name="Sato N."/>
            <person name="Nozaki H."/>
            <person name="Ogasawara N."/>
            <person name="Kohara Y."/>
            <person name="Kuroiwa T."/>
        </authorList>
    </citation>
    <scope>NUCLEOTIDE SEQUENCE [LARGE SCALE GENOMIC DNA]</scope>
    <source>
        <strain evidence="6 7">10D</strain>
    </source>
</reference>
<keyword evidence="7" id="KW-1185">Reference proteome</keyword>
<proteinExistence type="predicted"/>
<evidence type="ECO:0000256" key="1">
    <source>
        <dbReference type="ARBA" id="ARBA00004141"/>
    </source>
</evidence>
<dbReference type="Gramene" id="CMO114CT">
    <property type="protein sequence ID" value="CMO114CT"/>
    <property type="gene ID" value="CMO114C"/>
</dbReference>
<evidence type="ECO:0000256" key="2">
    <source>
        <dbReference type="ARBA" id="ARBA00022692"/>
    </source>
</evidence>
<dbReference type="GeneID" id="16995593"/>
<dbReference type="HOGENOM" id="CLU_422362_0_0_1"/>
<feature type="transmembrane region" description="Helical" evidence="5">
    <location>
        <begin position="379"/>
        <end position="398"/>
    </location>
</feature>
<name>M1VEW9_CYAM1</name>
<accession>M1VEW9</accession>
<dbReference type="PANTHER" id="PTHR14255">
    <property type="entry name" value="CEREBLON"/>
    <property type="match status" value="1"/>
</dbReference>
<keyword evidence="2 5" id="KW-0812">Transmembrane</keyword>
<dbReference type="eggNOG" id="ENOG502QWNB">
    <property type="taxonomic scope" value="Eukaryota"/>
</dbReference>
<dbReference type="OrthoDB" id="434519at2759"/>
<dbReference type="EMBL" id="AP006497">
    <property type="protein sequence ID" value="BAM81487.1"/>
    <property type="molecule type" value="Genomic_DNA"/>
</dbReference>
<keyword evidence="4 5" id="KW-0472">Membrane</keyword>
<evidence type="ECO:0000313" key="6">
    <source>
        <dbReference type="EMBL" id="BAM81487.1"/>
    </source>
</evidence>
<feature type="transmembrane region" description="Helical" evidence="5">
    <location>
        <begin position="535"/>
        <end position="554"/>
    </location>
</feature>
<dbReference type="GO" id="GO:0016020">
    <property type="term" value="C:membrane"/>
    <property type="evidence" value="ECO:0007669"/>
    <property type="project" value="UniProtKB-SubCell"/>
</dbReference>
<protein>
    <recommendedName>
        <fullName evidence="8">Sulfite exporter TauE/SafE</fullName>
    </recommendedName>
</protein>
<dbReference type="AlphaFoldDB" id="M1VEW9"/>
<dbReference type="GO" id="GO:0031464">
    <property type="term" value="C:Cul4A-RING E3 ubiquitin ligase complex"/>
    <property type="evidence" value="ECO:0007669"/>
    <property type="project" value="TreeGrafter"/>
</dbReference>
<feature type="transmembrane region" description="Helical" evidence="5">
    <location>
        <begin position="133"/>
        <end position="162"/>
    </location>
</feature>
<keyword evidence="3 5" id="KW-1133">Transmembrane helix</keyword>
<feature type="transmembrane region" description="Helical" evidence="5">
    <location>
        <begin position="232"/>
        <end position="251"/>
    </location>
</feature>
<dbReference type="Pfam" id="PF01925">
    <property type="entry name" value="TauE"/>
    <property type="match status" value="1"/>
</dbReference>
<sequence length="607" mass="66850">MRRENAFRALALCIALCILTIIIWDQYWNVLLRHGYGTTWFRRRAEPHERAPHSLQENDESVVELEEYASLGELLSAATCTSNSDCTYGLVCVNATCTGCSSTEQCSNIQLDCDANSNRCVHKPLSRFTWRDGLTFGLIFVIAGLSSTGGVGGGFLFVPVLVLLTGFQARRAAALSQALVTGGSGANAFYGLITRHPFRERPRIDYYVVTVFMATILCGTSVGVILNILFPNFFTLFMLAVLVAYVFYISIKKAIQLWKDERAASRNVRAQDQGADAAASNDVNADGSYDASCRGTEAEHCTDESFSIHSDQIVDMQDTGHERTFSVKSESVHSTEGNEGMRTWAFGRLWTRLIGFFDPTLQFHSADEIMKYESRQYPLGSLVYVLAIFAFLVVLSVFRGGGSSRVSVIGVENCSAIFILLYIVQEIGLLCFSVAAGFRNLRMHLVKLRVGYEFYERDMEWTRNRILWIAPLMIFLGAVGAWVGAGGSFMSTPILIAGVGMDPLVVQATAGFMNFVAAFSSAIQYYVNHELPLDYGLALGGTAFLGSLSFVVFFNRLVYKFKLQAILVFIMAGVMFGAAVLNIYAGALELKTTLNQGKPFPFGNICG</sequence>
<dbReference type="PANTHER" id="PTHR14255:SF3">
    <property type="entry name" value="SULFITE EXPORTER TAUE_SAFE FAMILY PROTEIN 5-RELATED"/>
    <property type="match status" value="1"/>
</dbReference>
<gene>
    <name evidence="6" type="ORF">CYME_CMO114C</name>
</gene>
<feature type="transmembrane region" description="Helical" evidence="5">
    <location>
        <begin position="6"/>
        <end position="24"/>
    </location>
</feature>